<feature type="active site" description="Proton acceptor" evidence="9">
    <location>
        <position position="8"/>
    </location>
</feature>
<gene>
    <name evidence="9 12" type="primary">hisA</name>
    <name evidence="12" type="ORF">ACFQ21_05550</name>
</gene>
<dbReference type="RefSeq" id="WP_377575983.1">
    <property type="nucleotide sequence ID" value="NZ_JBHTKA010000001.1"/>
</dbReference>
<evidence type="ECO:0000256" key="4">
    <source>
        <dbReference type="ARBA" id="ARBA00009667"/>
    </source>
</evidence>
<keyword evidence="13" id="KW-1185">Reference proteome</keyword>
<evidence type="ECO:0000313" key="13">
    <source>
        <dbReference type="Proteomes" id="UP001597112"/>
    </source>
</evidence>
<dbReference type="InterPro" id="IPR011060">
    <property type="entry name" value="RibuloseP-bd_barrel"/>
</dbReference>
<evidence type="ECO:0000256" key="11">
    <source>
        <dbReference type="RuleBase" id="RU003658"/>
    </source>
</evidence>
<dbReference type="CDD" id="cd04732">
    <property type="entry name" value="HisA"/>
    <property type="match status" value="1"/>
</dbReference>
<dbReference type="InterPro" id="IPR006062">
    <property type="entry name" value="His_biosynth"/>
</dbReference>
<dbReference type="PANTHER" id="PTHR43090">
    <property type="entry name" value="1-(5-PHOSPHORIBOSYL)-5-[(5-PHOSPHORIBOSYLAMINO)METHYLIDENEAMINO] IMIDAZOLE-4-CARBOXAMIDE ISOMERASE"/>
    <property type="match status" value="1"/>
</dbReference>
<dbReference type="Pfam" id="PF00977">
    <property type="entry name" value="His_biosynth"/>
    <property type="match status" value="1"/>
</dbReference>
<organism evidence="12 13">
    <name type="scientific">Ohtaekwangia kribbensis</name>
    <dbReference type="NCBI Taxonomy" id="688913"/>
    <lineage>
        <taxon>Bacteria</taxon>
        <taxon>Pseudomonadati</taxon>
        <taxon>Bacteroidota</taxon>
        <taxon>Cytophagia</taxon>
        <taxon>Cytophagales</taxon>
        <taxon>Fulvivirgaceae</taxon>
        <taxon>Ohtaekwangia</taxon>
    </lineage>
</organism>
<proteinExistence type="inferred from homology"/>
<dbReference type="InterPro" id="IPR044524">
    <property type="entry name" value="Isoase_HisA-like"/>
</dbReference>
<keyword evidence="6 9" id="KW-0028">Amino-acid biosynthesis</keyword>
<evidence type="ECO:0000313" key="12">
    <source>
        <dbReference type="EMBL" id="MFD0998759.1"/>
    </source>
</evidence>
<protein>
    <recommendedName>
        <fullName evidence="9 11">1-(5-phosphoribosyl)-5-[(5-phosphoribosylamino)methylideneamino] imidazole-4-carboxamide isomerase</fullName>
        <ecNumber evidence="9 11">5.3.1.16</ecNumber>
    </recommendedName>
    <alternativeName>
        <fullName evidence="9">Phosphoribosylformimino-5-aminoimidazole carboxamide ribotide isomerase</fullName>
    </alternativeName>
</protein>
<reference evidence="13" key="1">
    <citation type="journal article" date="2019" name="Int. J. Syst. Evol. Microbiol.">
        <title>The Global Catalogue of Microorganisms (GCM) 10K type strain sequencing project: providing services to taxonomists for standard genome sequencing and annotation.</title>
        <authorList>
            <consortium name="The Broad Institute Genomics Platform"/>
            <consortium name="The Broad Institute Genome Sequencing Center for Infectious Disease"/>
            <person name="Wu L."/>
            <person name="Ma J."/>
        </authorList>
    </citation>
    <scope>NUCLEOTIDE SEQUENCE [LARGE SCALE GENOMIC DNA]</scope>
    <source>
        <strain evidence="13">CCUG 58938</strain>
    </source>
</reference>
<dbReference type="Gene3D" id="3.20.20.70">
    <property type="entry name" value="Aldolase class I"/>
    <property type="match status" value="1"/>
</dbReference>
<dbReference type="InterPro" id="IPR023016">
    <property type="entry name" value="HisA/PriA"/>
</dbReference>
<comment type="catalytic activity">
    <reaction evidence="1 9 11">
        <text>1-(5-phospho-beta-D-ribosyl)-5-[(5-phospho-beta-D-ribosylamino)methylideneamino]imidazole-4-carboxamide = 5-[(5-phospho-1-deoxy-D-ribulos-1-ylimino)methylamino]-1-(5-phospho-beta-D-ribosyl)imidazole-4-carboxamide</text>
        <dbReference type="Rhea" id="RHEA:15469"/>
        <dbReference type="ChEBI" id="CHEBI:58435"/>
        <dbReference type="ChEBI" id="CHEBI:58525"/>
        <dbReference type="EC" id="5.3.1.16"/>
    </reaction>
</comment>
<evidence type="ECO:0000256" key="1">
    <source>
        <dbReference type="ARBA" id="ARBA00000901"/>
    </source>
</evidence>
<comment type="caution">
    <text evidence="12">The sequence shown here is derived from an EMBL/GenBank/DDBJ whole genome shotgun (WGS) entry which is preliminary data.</text>
</comment>
<dbReference type="EMBL" id="JBHTKA010000001">
    <property type="protein sequence ID" value="MFD0998759.1"/>
    <property type="molecule type" value="Genomic_DNA"/>
</dbReference>
<evidence type="ECO:0000256" key="5">
    <source>
        <dbReference type="ARBA" id="ARBA00022490"/>
    </source>
</evidence>
<dbReference type="InterPro" id="IPR013785">
    <property type="entry name" value="Aldolase_TIM"/>
</dbReference>
<dbReference type="PANTHER" id="PTHR43090:SF2">
    <property type="entry name" value="1-(5-PHOSPHORIBOSYL)-5-[(5-PHOSPHORIBOSYLAMINO)METHYLIDENEAMINO] IMIDAZOLE-4-CARBOXAMIDE ISOMERASE"/>
    <property type="match status" value="1"/>
</dbReference>
<comment type="pathway">
    <text evidence="3 9 11">Amino-acid biosynthesis; L-histidine biosynthesis; L-histidine from 5-phospho-alpha-D-ribose 1-diphosphate: step 4/9.</text>
</comment>
<sequence length="237" mass="26279">MRIIPAIDLIDGKCVRLTQGDYAQKKVYNENPLDVAKSFEDQGLQYLHLVDLDGAKAGKVTNWKVVESITAHTKLIVDFGGGIKTDDEIRKLFERGIRQVNLGSIAVKEPQKVIQWIDEFGSDKIILSADVKNNTIAISGWQESSSINIRNFLRDYIENGIEYVTCTDISTDGMLTGPNIELYKTLILSFPQLHLVASGGVGTMEDLQELKRIGVDGVIVGKAIYEGRVKLEELALL</sequence>
<evidence type="ECO:0000256" key="6">
    <source>
        <dbReference type="ARBA" id="ARBA00022605"/>
    </source>
</evidence>
<dbReference type="HAMAP" id="MF_01014">
    <property type="entry name" value="HisA"/>
    <property type="match status" value="1"/>
</dbReference>
<accession>A0ABW3JY57</accession>
<dbReference type="NCBIfam" id="TIGR00007">
    <property type="entry name" value="1-(5-phosphoribosyl)-5-[(5-phosphoribosylamino)methylideneamino]imidazole-4-carboxamide isomerase"/>
    <property type="match status" value="1"/>
</dbReference>
<evidence type="ECO:0000256" key="7">
    <source>
        <dbReference type="ARBA" id="ARBA00023102"/>
    </source>
</evidence>
<dbReference type="GO" id="GO:0003949">
    <property type="term" value="F:1-(5-phosphoribosyl)-5-[(5-phosphoribosylamino)methylideneamino]imidazole-4-carboxamide isomerase activity"/>
    <property type="evidence" value="ECO:0007669"/>
    <property type="project" value="UniProtKB-EC"/>
</dbReference>
<keyword evidence="5 9" id="KW-0963">Cytoplasm</keyword>
<evidence type="ECO:0000256" key="2">
    <source>
        <dbReference type="ARBA" id="ARBA00004496"/>
    </source>
</evidence>
<dbReference type="EC" id="5.3.1.16" evidence="9 11"/>
<evidence type="ECO:0000256" key="10">
    <source>
        <dbReference type="RuleBase" id="RU003657"/>
    </source>
</evidence>
<feature type="active site" description="Proton donor" evidence="9">
    <location>
        <position position="130"/>
    </location>
</feature>
<dbReference type="SUPFAM" id="SSF51366">
    <property type="entry name" value="Ribulose-phoshate binding barrel"/>
    <property type="match status" value="1"/>
</dbReference>
<evidence type="ECO:0000256" key="3">
    <source>
        <dbReference type="ARBA" id="ARBA00005133"/>
    </source>
</evidence>
<dbReference type="InterPro" id="IPR006063">
    <property type="entry name" value="HisA_bact_arch"/>
</dbReference>
<keyword evidence="7 9" id="KW-0368">Histidine biosynthesis</keyword>
<comment type="subcellular location">
    <subcellularLocation>
        <location evidence="2 9 11">Cytoplasm</location>
    </subcellularLocation>
</comment>
<name>A0ABW3JY57_9BACT</name>
<evidence type="ECO:0000256" key="9">
    <source>
        <dbReference type="HAMAP-Rule" id="MF_01014"/>
    </source>
</evidence>
<evidence type="ECO:0000256" key="8">
    <source>
        <dbReference type="ARBA" id="ARBA00023235"/>
    </source>
</evidence>
<keyword evidence="8 9" id="KW-0413">Isomerase</keyword>
<comment type="similarity">
    <text evidence="4 9 10">Belongs to the HisA/HisF family.</text>
</comment>
<dbReference type="Proteomes" id="UP001597112">
    <property type="component" value="Unassembled WGS sequence"/>
</dbReference>